<evidence type="ECO:0000256" key="4">
    <source>
        <dbReference type="ARBA" id="ARBA00017099"/>
    </source>
</evidence>
<keyword evidence="6" id="KW-0521">NADP</keyword>
<comment type="similarity">
    <text evidence="2 6">Belongs to the dTDP-4-dehydrorhamnose reductase family.</text>
</comment>
<comment type="pathway">
    <text evidence="1 6">Carbohydrate biosynthesis; dTDP-L-rhamnose biosynthesis.</text>
</comment>
<dbReference type="UniPathway" id="UPA00124"/>
<organism evidence="8 9">
    <name type="scientific">Granulicella pectinivorans</name>
    <dbReference type="NCBI Taxonomy" id="474950"/>
    <lineage>
        <taxon>Bacteria</taxon>
        <taxon>Pseudomonadati</taxon>
        <taxon>Acidobacteriota</taxon>
        <taxon>Terriglobia</taxon>
        <taxon>Terriglobales</taxon>
        <taxon>Acidobacteriaceae</taxon>
        <taxon>Granulicella</taxon>
    </lineage>
</organism>
<dbReference type="Gene3D" id="3.90.25.10">
    <property type="entry name" value="UDP-galactose 4-epimerase, domain 1"/>
    <property type="match status" value="1"/>
</dbReference>
<dbReference type="NCBIfam" id="TIGR01214">
    <property type="entry name" value="rmlD"/>
    <property type="match status" value="1"/>
</dbReference>
<dbReference type="InterPro" id="IPR036291">
    <property type="entry name" value="NAD(P)-bd_dom_sf"/>
</dbReference>
<dbReference type="InterPro" id="IPR029903">
    <property type="entry name" value="RmlD-like-bd"/>
</dbReference>
<comment type="function">
    <text evidence="6">Catalyzes the reduction of dTDP-6-deoxy-L-lyxo-4-hexulose to yield dTDP-L-rhamnose.</text>
</comment>
<keyword evidence="6" id="KW-0560">Oxidoreductase</keyword>
<proteinExistence type="inferred from homology"/>
<evidence type="ECO:0000313" key="9">
    <source>
        <dbReference type="Proteomes" id="UP000199024"/>
    </source>
</evidence>
<accession>A0A1I6LMZ1</accession>
<evidence type="ECO:0000256" key="5">
    <source>
        <dbReference type="ARBA" id="ARBA00048200"/>
    </source>
</evidence>
<dbReference type="PANTHER" id="PTHR10491">
    <property type="entry name" value="DTDP-4-DEHYDRORHAMNOSE REDUCTASE"/>
    <property type="match status" value="1"/>
</dbReference>
<dbReference type="GO" id="GO:0019305">
    <property type="term" value="P:dTDP-rhamnose biosynthetic process"/>
    <property type="evidence" value="ECO:0007669"/>
    <property type="project" value="UniProtKB-UniPathway"/>
</dbReference>
<dbReference type="GO" id="GO:0008831">
    <property type="term" value="F:dTDP-4-dehydrorhamnose reductase activity"/>
    <property type="evidence" value="ECO:0007669"/>
    <property type="project" value="UniProtKB-EC"/>
</dbReference>
<protein>
    <recommendedName>
        <fullName evidence="4 6">dTDP-4-dehydrorhamnose reductase</fullName>
        <ecNumber evidence="3 6">1.1.1.133</ecNumber>
    </recommendedName>
</protein>
<dbReference type="RefSeq" id="WP_217644079.1">
    <property type="nucleotide sequence ID" value="NZ_FOZL01000001.1"/>
</dbReference>
<gene>
    <name evidence="8" type="ORF">SAMN05421771_0978</name>
</gene>
<reference evidence="8 9" key="1">
    <citation type="submission" date="2016-10" db="EMBL/GenBank/DDBJ databases">
        <authorList>
            <person name="de Groot N.N."/>
        </authorList>
    </citation>
    <scope>NUCLEOTIDE SEQUENCE [LARGE SCALE GENOMIC DNA]</scope>
    <source>
        <strain evidence="8 9">DSM 21001</strain>
    </source>
</reference>
<dbReference type="CDD" id="cd05254">
    <property type="entry name" value="dTDP_HR_like_SDR_e"/>
    <property type="match status" value="1"/>
</dbReference>
<name>A0A1I6LMZ1_9BACT</name>
<dbReference type="EMBL" id="FOZL01000001">
    <property type="protein sequence ID" value="SFS04793.1"/>
    <property type="molecule type" value="Genomic_DNA"/>
</dbReference>
<evidence type="ECO:0000256" key="2">
    <source>
        <dbReference type="ARBA" id="ARBA00010944"/>
    </source>
</evidence>
<evidence type="ECO:0000259" key="7">
    <source>
        <dbReference type="Pfam" id="PF04321"/>
    </source>
</evidence>
<keyword evidence="9" id="KW-1185">Reference proteome</keyword>
<dbReference type="Gene3D" id="3.40.50.720">
    <property type="entry name" value="NAD(P)-binding Rossmann-like Domain"/>
    <property type="match status" value="1"/>
</dbReference>
<evidence type="ECO:0000256" key="3">
    <source>
        <dbReference type="ARBA" id="ARBA00012929"/>
    </source>
</evidence>
<evidence type="ECO:0000256" key="1">
    <source>
        <dbReference type="ARBA" id="ARBA00004781"/>
    </source>
</evidence>
<feature type="domain" description="RmlD-like substrate binding" evidence="7">
    <location>
        <begin position="7"/>
        <end position="291"/>
    </location>
</feature>
<dbReference type="Proteomes" id="UP000199024">
    <property type="component" value="Unassembled WGS sequence"/>
</dbReference>
<dbReference type="STRING" id="474950.SAMN05421771_0978"/>
<dbReference type="EC" id="1.1.1.133" evidence="3 6"/>
<dbReference type="InterPro" id="IPR005913">
    <property type="entry name" value="dTDP_dehydrorham_reduct"/>
</dbReference>
<dbReference type="AlphaFoldDB" id="A0A1I6LMZ1"/>
<comment type="catalytic activity">
    <reaction evidence="5">
        <text>dTDP-beta-L-rhamnose + NADP(+) = dTDP-4-dehydro-beta-L-rhamnose + NADPH + H(+)</text>
        <dbReference type="Rhea" id="RHEA:21796"/>
        <dbReference type="ChEBI" id="CHEBI:15378"/>
        <dbReference type="ChEBI" id="CHEBI:57510"/>
        <dbReference type="ChEBI" id="CHEBI:57783"/>
        <dbReference type="ChEBI" id="CHEBI:58349"/>
        <dbReference type="ChEBI" id="CHEBI:62830"/>
        <dbReference type="EC" id="1.1.1.133"/>
    </reaction>
</comment>
<dbReference type="SUPFAM" id="SSF51735">
    <property type="entry name" value="NAD(P)-binding Rossmann-fold domains"/>
    <property type="match status" value="1"/>
</dbReference>
<dbReference type="Pfam" id="PF04321">
    <property type="entry name" value="RmlD_sub_bind"/>
    <property type="match status" value="1"/>
</dbReference>
<dbReference type="PANTHER" id="PTHR10491:SF4">
    <property type="entry name" value="METHIONINE ADENOSYLTRANSFERASE 2 SUBUNIT BETA"/>
    <property type="match status" value="1"/>
</dbReference>
<evidence type="ECO:0000313" key="8">
    <source>
        <dbReference type="EMBL" id="SFS04793.1"/>
    </source>
</evidence>
<evidence type="ECO:0000256" key="6">
    <source>
        <dbReference type="RuleBase" id="RU364082"/>
    </source>
</evidence>
<dbReference type="GO" id="GO:0005829">
    <property type="term" value="C:cytosol"/>
    <property type="evidence" value="ECO:0007669"/>
    <property type="project" value="TreeGrafter"/>
</dbReference>
<sequence length="292" mass="31237">MALDPIRILVTGAAGQVGGELLQCLAPLGDILAPSRAELDLANPVAIETYLRETEPHWIVNPAAYTAVDKAESEPELAHAINALAPAVIGREAKTLGAKVIHFSTDYVFTGQGTIPWVESDATGPLGVYGATKLAGEQALLATGAEAVILRTSWVYGATGKNFLRTILNLAKAKEELRIVGDQHGAPTWSRDLARLSAHILRSGTFTPGIYHAAGSGETTWAGFADEAVRLTQLRLPEAKLARITPIPSSEYPTPAARPGNSRLNCTKLKETYHYTMLDWHDSLAQVLAELA</sequence>